<accession>A0A9N9X8B0</accession>
<dbReference type="Proteomes" id="UP001153709">
    <property type="component" value="Chromosome 3"/>
</dbReference>
<sequence>MRSFFCIVNLKLQLQKRIVKCYVYSVLYYGVESSTLNLDKIRRLNAFEMWNCRIIIRVFWVDRVRNNEVLRRIGKEKEVELTIIKERMLQYLGYVMRGEKYGILRLIMHGTKDDRRSIGRR</sequence>
<organism evidence="1 2">
    <name type="scientific">Diabrotica balteata</name>
    <name type="common">Banded cucumber beetle</name>
    <dbReference type="NCBI Taxonomy" id="107213"/>
    <lineage>
        <taxon>Eukaryota</taxon>
        <taxon>Metazoa</taxon>
        <taxon>Ecdysozoa</taxon>
        <taxon>Arthropoda</taxon>
        <taxon>Hexapoda</taxon>
        <taxon>Insecta</taxon>
        <taxon>Pterygota</taxon>
        <taxon>Neoptera</taxon>
        <taxon>Endopterygota</taxon>
        <taxon>Coleoptera</taxon>
        <taxon>Polyphaga</taxon>
        <taxon>Cucujiformia</taxon>
        <taxon>Chrysomeloidea</taxon>
        <taxon>Chrysomelidae</taxon>
        <taxon>Galerucinae</taxon>
        <taxon>Diabroticina</taxon>
        <taxon>Diabroticites</taxon>
        <taxon>Diabrotica</taxon>
    </lineage>
</organism>
<evidence type="ECO:0000313" key="2">
    <source>
        <dbReference type="Proteomes" id="UP001153709"/>
    </source>
</evidence>
<protein>
    <submittedName>
        <fullName evidence="1">Uncharacterized protein</fullName>
    </submittedName>
</protein>
<gene>
    <name evidence="1" type="ORF">DIABBA_LOCUS4974</name>
</gene>
<reference evidence="1" key="1">
    <citation type="submission" date="2022-01" db="EMBL/GenBank/DDBJ databases">
        <authorList>
            <person name="King R."/>
        </authorList>
    </citation>
    <scope>NUCLEOTIDE SEQUENCE</scope>
</reference>
<dbReference type="OrthoDB" id="8196546at2759"/>
<evidence type="ECO:0000313" key="1">
    <source>
        <dbReference type="EMBL" id="CAG9831376.1"/>
    </source>
</evidence>
<name>A0A9N9X8B0_DIABA</name>
<proteinExistence type="predicted"/>
<dbReference type="AlphaFoldDB" id="A0A9N9X8B0"/>
<dbReference type="EMBL" id="OU898278">
    <property type="protein sequence ID" value="CAG9831376.1"/>
    <property type="molecule type" value="Genomic_DNA"/>
</dbReference>
<keyword evidence="2" id="KW-1185">Reference proteome</keyword>